<keyword evidence="2" id="KW-1185">Reference proteome</keyword>
<gene>
    <name evidence="1" type="ORF">KUCAC02_014133</name>
</gene>
<evidence type="ECO:0000313" key="2">
    <source>
        <dbReference type="Proteomes" id="UP001057452"/>
    </source>
</evidence>
<reference evidence="1" key="1">
    <citation type="submission" date="2022-05" db="EMBL/GenBank/DDBJ databases">
        <title>Chromosome-level genome of Chaenocephalus aceratus.</title>
        <authorList>
            <person name="Park H."/>
        </authorList>
    </citation>
    <scope>NUCLEOTIDE SEQUENCE</scope>
    <source>
        <strain evidence="1">KU_202001</strain>
    </source>
</reference>
<sequence length="73" mass="8055">MAKWFRDFPINLKNGNERVRSASESGPQTRLKPSFSRDSLKGNQRKDGGVAGLLAVNRSSPKKKGEGLTLKQL</sequence>
<proteinExistence type="predicted"/>
<dbReference type="EMBL" id="CM043800">
    <property type="protein sequence ID" value="KAI4811217.1"/>
    <property type="molecule type" value="Genomic_DNA"/>
</dbReference>
<accession>A0ACB9WDR5</accession>
<organism evidence="1 2">
    <name type="scientific">Chaenocephalus aceratus</name>
    <name type="common">Blackfin icefish</name>
    <name type="synonym">Chaenichthys aceratus</name>
    <dbReference type="NCBI Taxonomy" id="36190"/>
    <lineage>
        <taxon>Eukaryota</taxon>
        <taxon>Metazoa</taxon>
        <taxon>Chordata</taxon>
        <taxon>Craniata</taxon>
        <taxon>Vertebrata</taxon>
        <taxon>Euteleostomi</taxon>
        <taxon>Actinopterygii</taxon>
        <taxon>Neopterygii</taxon>
        <taxon>Teleostei</taxon>
        <taxon>Neoteleostei</taxon>
        <taxon>Acanthomorphata</taxon>
        <taxon>Eupercaria</taxon>
        <taxon>Perciformes</taxon>
        <taxon>Notothenioidei</taxon>
        <taxon>Channichthyidae</taxon>
        <taxon>Chaenocephalus</taxon>
    </lineage>
</organism>
<comment type="caution">
    <text evidence="1">The sequence shown here is derived from an EMBL/GenBank/DDBJ whole genome shotgun (WGS) entry which is preliminary data.</text>
</comment>
<protein>
    <submittedName>
        <fullName evidence="1">Uncharacterized protein</fullName>
    </submittedName>
</protein>
<dbReference type="Proteomes" id="UP001057452">
    <property type="component" value="Chromosome 16"/>
</dbReference>
<name>A0ACB9WDR5_CHAAC</name>
<evidence type="ECO:0000313" key="1">
    <source>
        <dbReference type="EMBL" id="KAI4811217.1"/>
    </source>
</evidence>